<dbReference type="InterPro" id="IPR012338">
    <property type="entry name" value="Beta-lactam/transpept-like"/>
</dbReference>
<dbReference type="AlphaFoldDB" id="A0A7S0C0F5"/>
<gene>
    <name evidence="1" type="ORF">PINE0816_LOCUS5226</name>
</gene>
<dbReference type="Gene3D" id="3.40.710.10">
    <property type="entry name" value="DD-peptidase/beta-lactamase superfamily"/>
    <property type="match status" value="1"/>
</dbReference>
<organism evidence="1">
    <name type="scientific">Proboscia inermis</name>
    <dbReference type="NCBI Taxonomy" id="420281"/>
    <lineage>
        <taxon>Eukaryota</taxon>
        <taxon>Sar</taxon>
        <taxon>Stramenopiles</taxon>
        <taxon>Ochrophyta</taxon>
        <taxon>Bacillariophyta</taxon>
        <taxon>Coscinodiscophyceae</taxon>
        <taxon>Rhizosoleniophycidae</taxon>
        <taxon>Rhizosoleniales</taxon>
        <taxon>Rhizosoleniaceae</taxon>
        <taxon>Proboscia</taxon>
    </lineage>
</organism>
<name>A0A7S0C0F5_9STRA</name>
<proteinExistence type="predicted"/>
<evidence type="ECO:0008006" key="2">
    <source>
        <dbReference type="Google" id="ProtNLM"/>
    </source>
</evidence>
<dbReference type="EMBL" id="HBEL01011007">
    <property type="protein sequence ID" value="CAD8409104.1"/>
    <property type="molecule type" value="Transcribed_RNA"/>
</dbReference>
<protein>
    <recommendedName>
        <fullName evidence="2">Beta-lactamase-related domain-containing protein</fullName>
    </recommendedName>
</protein>
<reference evidence="1" key="1">
    <citation type="submission" date="2021-01" db="EMBL/GenBank/DDBJ databases">
        <authorList>
            <person name="Corre E."/>
            <person name="Pelletier E."/>
            <person name="Niang G."/>
            <person name="Scheremetjew M."/>
            <person name="Finn R."/>
            <person name="Kale V."/>
            <person name="Holt S."/>
            <person name="Cochrane G."/>
            <person name="Meng A."/>
            <person name="Brown T."/>
            <person name="Cohen L."/>
        </authorList>
    </citation>
    <scope>NUCLEOTIDE SEQUENCE</scope>
    <source>
        <strain evidence="1">CCAP1064/1</strain>
    </source>
</reference>
<sequence length="219" mass="23821">MSKLLLQPNSYVGRAFRNPQLSSMPSLMDFDQREVLETEIQAANSVATARAVATIYRAAERVINATRRATTTRPDGSKSLTIFIATADAATSVDSNNPLGLIQKALDRCLQPAKPGQCNGWFDEIFGLEFCIGARFIFPALPPNNKEEEHSRGGDGTGAGSGRFLATPNGFSTGGAGGLFGYCDPDIEIAYAYLMSRCGQFIFEDPRDFVLRSKMYEVV</sequence>
<accession>A0A7S0C0F5</accession>
<evidence type="ECO:0000313" key="1">
    <source>
        <dbReference type="EMBL" id="CAD8409104.1"/>
    </source>
</evidence>